<accession>A0A931HS12</accession>
<dbReference type="Proteomes" id="UP000614490">
    <property type="component" value="Unassembled WGS sequence"/>
</dbReference>
<evidence type="ECO:0000256" key="6">
    <source>
        <dbReference type="ARBA" id="ARBA00023139"/>
    </source>
</evidence>
<keyword evidence="7" id="KW-0449">Lipoprotein</keyword>
<evidence type="ECO:0000313" key="11">
    <source>
        <dbReference type="Proteomes" id="UP000614490"/>
    </source>
</evidence>
<evidence type="ECO:0000313" key="10">
    <source>
        <dbReference type="EMBL" id="MBH0228624.1"/>
    </source>
</evidence>
<dbReference type="EMBL" id="JADZSC010000001">
    <property type="protein sequence ID" value="MBH0228624.1"/>
    <property type="molecule type" value="Genomic_DNA"/>
</dbReference>
<dbReference type="GO" id="GO:0009847">
    <property type="term" value="P:spore germination"/>
    <property type="evidence" value="ECO:0007669"/>
    <property type="project" value="InterPro"/>
</dbReference>
<dbReference type="InterPro" id="IPR038501">
    <property type="entry name" value="Spore_GerAC_C_sf"/>
</dbReference>
<keyword evidence="11" id="KW-1185">Reference proteome</keyword>
<keyword evidence="4" id="KW-0732">Signal</keyword>
<proteinExistence type="inferred from homology"/>
<dbReference type="RefSeq" id="WP_197315280.1">
    <property type="nucleotide sequence ID" value="NZ_JADZSC010000001.1"/>
</dbReference>
<evidence type="ECO:0000256" key="7">
    <source>
        <dbReference type="ARBA" id="ARBA00023288"/>
    </source>
</evidence>
<dbReference type="PROSITE" id="PS51257">
    <property type="entry name" value="PROKAR_LIPOPROTEIN"/>
    <property type="match status" value="1"/>
</dbReference>
<dbReference type="InterPro" id="IPR046953">
    <property type="entry name" value="Spore_GerAC-like_C"/>
</dbReference>
<evidence type="ECO:0000256" key="5">
    <source>
        <dbReference type="ARBA" id="ARBA00023136"/>
    </source>
</evidence>
<dbReference type="GO" id="GO:0016020">
    <property type="term" value="C:membrane"/>
    <property type="evidence" value="ECO:0007669"/>
    <property type="project" value="UniProtKB-SubCell"/>
</dbReference>
<keyword evidence="5" id="KW-0472">Membrane</keyword>
<comment type="subcellular location">
    <subcellularLocation>
        <location evidence="1">Membrane</location>
        <topology evidence="1">Lipid-anchor</topology>
    </subcellularLocation>
</comment>
<dbReference type="InterPro" id="IPR057336">
    <property type="entry name" value="GerAC_N"/>
</dbReference>
<protein>
    <submittedName>
        <fullName evidence="10">Ger(X)C family spore germination protein</fullName>
    </submittedName>
</protein>
<organism evidence="10 11">
    <name type="scientific">Halobacillus yeomjeoni</name>
    <dbReference type="NCBI Taxonomy" id="311194"/>
    <lineage>
        <taxon>Bacteria</taxon>
        <taxon>Bacillati</taxon>
        <taxon>Bacillota</taxon>
        <taxon>Bacilli</taxon>
        <taxon>Bacillales</taxon>
        <taxon>Bacillaceae</taxon>
        <taxon>Halobacillus</taxon>
    </lineage>
</organism>
<evidence type="ECO:0000256" key="2">
    <source>
        <dbReference type="ARBA" id="ARBA00007886"/>
    </source>
</evidence>
<dbReference type="AlphaFoldDB" id="A0A931HS12"/>
<comment type="similarity">
    <text evidence="2">Belongs to the GerABKC lipoprotein family.</text>
</comment>
<evidence type="ECO:0000256" key="3">
    <source>
        <dbReference type="ARBA" id="ARBA00022544"/>
    </source>
</evidence>
<dbReference type="InterPro" id="IPR008844">
    <property type="entry name" value="Spore_GerAC-like"/>
</dbReference>
<comment type="caution">
    <text evidence="10">The sequence shown here is derived from an EMBL/GenBank/DDBJ whole genome shotgun (WGS) entry which is preliminary data.</text>
</comment>
<dbReference type="PANTHER" id="PTHR35789">
    <property type="entry name" value="SPORE GERMINATION PROTEIN B3"/>
    <property type="match status" value="1"/>
</dbReference>
<evidence type="ECO:0000256" key="1">
    <source>
        <dbReference type="ARBA" id="ARBA00004635"/>
    </source>
</evidence>
<dbReference type="Gene3D" id="3.30.300.210">
    <property type="entry name" value="Nutrient germinant receptor protein C, domain 3"/>
    <property type="match status" value="1"/>
</dbReference>
<name>A0A931HS12_9BACI</name>
<dbReference type="Pfam" id="PF25198">
    <property type="entry name" value="Spore_GerAC_N"/>
    <property type="match status" value="1"/>
</dbReference>
<evidence type="ECO:0000256" key="4">
    <source>
        <dbReference type="ARBA" id="ARBA00022729"/>
    </source>
</evidence>
<evidence type="ECO:0000259" key="8">
    <source>
        <dbReference type="Pfam" id="PF05504"/>
    </source>
</evidence>
<dbReference type="PANTHER" id="PTHR35789:SF1">
    <property type="entry name" value="SPORE GERMINATION PROTEIN B3"/>
    <property type="match status" value="1"/>
</dbReference>
<dbReference type="NCBIfam" id="TIGR02887">
    <property type="entry name" value="spore_ger_x_C"/>
    <property type="match status" value="1"/>
</dbReference>
<dbReference type="Pfam" id="PF05504">
    <property type="entry name" value="Spore_GerAC"/>
    <property type="match status" value="1"/>
</dbReference>
<keyword evidence="6" id="KW-0564">Palmitate</keyword>
<evidence type="ECO:0000259" key="9">
    <source>
        <dbReference type="Pfam" id="PF25198"/>
    </source>
</evidence>
<feature type="domain" description="Spore germination protein N-terminal" evidence="9">
    <location>
        <begin position="20"/>
        <end position="190"/>
    </location>
</feature>
<keyword evidence="3" id="KW-0309">Germination</keyword>
<feature type="domain" description="Spore germination GerAC-like C-terminal" evidence="8">
    <location>
        <begin position="201"/>
        <end position="367"/>
    </location>
</feature>
<sequence length="370" mass="41957">MVKRTFLVFIILTLLTGCWDEQQFKNTKLILSMGFDKGEDDQIVETVSIASVEKGGQGPVEENIQVMSTGAMNVTEGRNKIDYTIPQLFDPSKVKVVLIGKELAKNDIYQVLDRFYREPRSNLNATLALADNSAQEVLSFKSDEFERVSKFIGGILEGAVTSTHSPKDNLQLICEELFEPGVDFALPIIKEDRENNVLKFDGLALFHGNHYTEKDIAPEDSQLLMLLLDKKGKVARMTIKLADEEDGKGNISINVMKEKRDIQLKEKNGELSAVINLSLKVRIIEYPKNHLSEKKTIEKLNEKLSEVITKDAEKIIEQLQEANSDVFSLGRRTHAYHPDFYKKVDWAEYFPTMKITPKVKVDIQQYGVVN</sequence>
<gene>
    <name evidence="10" type="ORF">H0267_00245</name>
</gene>
<reference evidence="10 11" key="1">
    <citation type="journal article" date="2005" name="Int. J. Syst. Evol. Microbiol.">
        <title>Halobacillus yeomjeoni sp. nov., isolated from a marine solar saltern in Korea.</title>
        <authorList>
            <person name="Yoon J.H."/>
            <person name="Kang S.J."/>
            <person name="Lee C.H."/>
            <person name="Oh H.W."/>
            <person name="Oh T.K."/>
        </authorList>
    </citation>
    <scope>NUCLEOTIDE SEQUENCE [LARGE SCALE GENOMIC DNA]</scope>
    <source>
        <strain evidence="10 11">KCTC 3957</strain>
    </source>
</reference>